<proteinExistence type="predicted"/>
<dbReference type="KEGG" id="tasa:A1Q1_04068"/>
<accession>J4U9B5</accession>
<organism evidence="1 2">
    <name type="scientific">Trichosporon asahii var. asahii (strain ATCC 90039 / CBS 2479 / JCM 2466 / KCTC 7840 / NBRC 103889/ NCYC 2677 / UAMH 7654)</name>
    <name type="common">Yeast</name>
    <dbReference type="NCBI Taxonomy" id="1186058"/>
    <lineage>
        <taxon>Eukaryota</taxon>
        <taxon>Fungi</taxon>
        <taxon>Dikarya</taxon>
        <taxon>Basidiomycota</taxon>
        <taxon>Agaricomycotina</taxon>
        <taxon>Tremellomycetes</taxon>
        <taxon>Trichosporonales</taxon>
        <taxon>Trichosporonaceae</taxon>
        <taxon>Trichosporon</taxon>
    </lineage>
</organism>
<dbReference type="VEuPathDB" id="FungiDB:A1Q1_04068"/>
<gene>
    <name evidence="1" type="ORF">A1Q1_04068</name>
</gene>
<dbReference type="GeneID" id="25987581"/>
<reference evidence="1 2" key="1">
    <citation type="journal article" date="2012" name="Eukaryot. Cell">
        <title>Draft genome sequence of CBS 2479, the standard type strain of Trichosporon asahii.</title>
        <authorList>
            <person name="Yang R.Y."/>
            <person name="Li H.T."/>
            <person name="Zhu H."/>
            <person name="Zhou G.P."/>
            <person name="Wang M."/>
            <person name="Wang L."/>
        </authorList>
    </citation>
    <scope>NUCLEOTIDE SEQUENCE [LARGE SCALE GENOMIC DNA]</scope>
    <source>
        <strain evidence="2">ATCC 90039 / CBS 2479 / JCM 2466 / KCTC 7840 / NCYC 2677 / UAMH 7654</strain>
    </source>
</reference>
<dbReference type="RefSeq" id="XP_014177920.1">
    <property type="nucleotide sequence ID" value="XM_014322445.1"/>
</dbReference>
<dbReference type="AlphaFoldDB" id="J4U9B5"/>
<protein>
    <submittedName>
        <fullName evidence="1">Uncharacterized protein</fullName>
    </submittedName>
</protein>
<evidence type="ECO:0000313" key="1">
    <source>
        <dbReference type="EMBL" id="EJT47210.1"/>
    </source>
</evidence>
<sequence>MEEIPSPGVPNYVSELVSYLSRRAELQGWVPDGTLLALWLMTLMNRGWGGGGGGIILDVDVSSSRRPGGAIGRATRQAVTLCESVFGFRTKLLHLNAHSTASSVSLTGAQACVVTGLEHVSSPVAIKLRREVEGNDALLIWVRDEDYDAFPPWLLSRSATASLDAFVRAHTVLSSSFHLPPGWREAMAAWKKRSGRSATPFTVGEGGMGDWASKAGERPKPAAVFGPETQVEDCERRGGENMLYALEGSAEDRAKHCKLPHVGELDENDRRAAQKRREDLDEDLVDILEEV</sequence>
<dbReference type="Proteomes" id="UP000002748">
    <property type="component" value="Unassembled WGS sequence"/>
</dbReference>
<dbReference type="HOGENOM" id="CLU_967051_0_0_1"/>
<name>J4U9B5_TRIAS</name>
<dbReference type="EMBL" id="ALBS01000261">
    <property type="protein sequence ID" value="EJT47210.1"/>
    <property type="molecule type" value="Genomic_DNA"/>
</dbReference>
<evidence type="ECO:0000313" key="2">
    <source>
        <dbReference type="Proteomes" id="UP000002748"/>
    </source>
</evidence>
<comment type="caution">
    <text evidence="1">The sequence shown here is derived from an EMBL/GenBank/DDBJ whole genome shotgun (WGS) entry which is preliminary data.</text>
</comment>